<proteinExistence type="predicted"/>
<gene>
    <name evidence="1" type="ORF">LL275_0973</name>
</gene>
<reference evidence="1 2" key="1">
    <citation type="journal article" date="2017" name="BMC Genomics">
        <title>Comparative and functional genomics of the Lactococcus lactis taxon; insights into evolution and niche adaptation.</title>
        <authorList>
            <person name="Kelleher P."/>
            <person name="Bottacini F."/>
            <person name="Mahony J."/>
            <person name="Kilcawley K.N."/>
            <person name="van Sinderen D."/>
        </authorList>
    </citation>
    <scope>NUCLEOTIDE SEQUENCE [LARGE SCALE GENOMIC DNA]</scope>
    <source>
        <strain evidence="1 2">275</strain>
    </source>
</reference>
<accession>A0A1V0NF82</accession>
<evidence type="ECO:0000313" key="1">
    <source>
        <dbReference type="EMBL" id="ARD98604.1"/>
    </source>
</evidence>
<sequence length="45" mass="5541">MLQEKREFEIYEHSEELTLSFLLKLDFLILTNERRIKCQILNLKT</sequence>
<dbReference type="Proteomes" id="UP000192085">
    <property type="component" value="Chromosome"/>
</dbReference>
<name>A0A1V0NF82_LACLL</name>
<protein>
    <submittedName>
        <fullName evidence="1">Uncharacterized protein</fullName>
    </submittedName>
</protein>
<organism evidence="1 2">
    <name type="scientific">Lactococcus lactis subsp. lactis</name>
    <name type="common">Streptococcus lactis</name>
    <dbReference type="NCBI Taxonomy" id="1360"/>
    <lineage>
        <taxon>Bacteria</taxon>
        <taxon>Bacillati</taxon>
        <taxon>Bacillota</taxon>
        <taxon>Bacilli</taxon>
        <taxon>Lactobacillales</taxon>
        <taxon>Streptococcaceae</taxon>
        <taxon>Lactococcus</taxon>
    </lineage>
</organism>
<dbReference type="EMBL" id="CP015897">
    <property type="protein sequence ID" value="ARD98604.1"/>
    <property type="molecule type" value="Genomic_DNA"/>
</dbReference>
<evidence type="ECO:0000313" key="2">
    <source>
        <dbReference type="Proteomes" id="UP000192085"/>
    </source>
</evidence>
<dbReference type="AlphaFoldDB" id="A0A1V0NF82"/>